<dbReference type="NCBIfam" id="TIGR01093">
    <property type="entry name" value="aroD"/>
    <property type="match status" value="1"/>
</dbReference>
<dbReference type="VEuPathDB" id="FungiDB:ASPSYDRAFT_1175553"/>
<dbReference type="GO" id="GO:0046279">
    <property type="term" value="P:3,4-dihydroxybenzoate biosynthetic process"/>
    <property type="evidence" value="ECO:0007669"/>
    <property type="project" value="TreeGrafter"/>
</dbReference>
<dbReference type="SUPFAM" id="SSF51569">
    <property type="entry name" value="Aldolase"/>
    <property type="match status" value="1"/>
</dbReference>
<dbReference type="InterPro" id="IPR050146">
    <property type="entry name" value="Type-I_3-dehydroquinase"/>
</dbReference>
<keyword evidence="4" id="KW-0704">Schiff base</keyword>
<evidence type="ECO:0000313" key="6">
    <source>
        <dbReference type="Proteomes" id="UP000184356"/>
    </source>
</evidence>
<keyword evidence="6" id="KW-1185">Reference proteome</keyword>
<sequence>MSHPQDLITSNYANNRQTFIIPLTFPNIDDAKAIIERISYGGDIWEVRVDLLSETGVVGDTPSPAYVEAQIKTLQSMSPLPILFTIRTESQGGNFPDDAAGQALELMTIAVDCGVAYIDVEIEWPASTIEKIVTKAKAADTKIVASYHSWTGTVSWAGDEIQHRFAAADAFGDIIKLSILSPDLKSTYELGLYVCAHNHTHTHSQPRPKPLLAVGMGPHGQLSRITSPISLVTHPLIPFPSAPGQLSLSQVHQARHLMGLLARREVRVYGKDGGKVQAVKEALEVAFGELGYPHVCAFGGAEGNVHGEDKLIIEDDSEGLVDVVKGYFEGLTGRRAPVSLIRESLKM</sequence>
<dbReference type="GO" id="GO:0003855">
    <property type="term" value="F:3-dehydroquinate dehydratase activity"/>
    <property type="evidence" value="ECO:0007669"/>
    <property type="project" value="UniProtKB-EC"/>
</dbReference>
<name>A0A1L9TL67_9EURO</name>
<dbReference type="EMBL" id="KV878585">
    <property type="protein sequence ID" value="OJJ60043.1"/>
    <property type="molecule type" value="Genomic_DNA"/>
</dbReference>
<dbReference type="InterPro" id="IPR001381">
    <property type="entry name" value="DHquinase_I"/>
</dbReference>
<dbReference type="PANTHER" id="PTHR43699">
    <property type="entry name" value="3-DEHYDROQUINATE DEHYDRATASE"/>
    <property type="match status" value="1"/>
</dbReference>
<dbReference type="PANTHER" id="PTHR43699:SF1">
    <property type="entry name" value="3-DEHYDROQUINATE DEHYDRATASE"/>
    <property type="match status" value="1"/>
</dbReference>
<evidence type="ECO:0000256" key="4">
    <source>
        <dbReference type="ARBA" id="ARBA00023270"/>
    </source>
</evidence>
<dbReference type="AlphaFoldDB" id="A0A1L9TL67"/>
<proteinExistence type="predicted"/>
<dbReference type="Proteomes" id="UP000184356">
    <property type="component" value="Unassembled WGS sequence"/>
</dbReference>
<evidence type="ECO:0000313" key="5">
    <source>
        <dbReference type="EMBL" id="OJJ60043.1"/>
    </source>
</evidence>
<dbReference type="RefSeq" id="XP_040703849.1">
    <property type="nucleotide sequence ID" value="XM_040840303.1"/>
</dbReference>
<dbReference type="STRING" id="1036612.A0A1L9TL67"/>
<gene>
    <name evidence="5" type="ORF">ASPSYDRAFT_1175553</name>
</gene>
<keyword evidence="3" id="KW-0456">Lyase</keyword>
<dbReference type="Pfam" id="PF01487">
    <property type="entry name" value="DHquinase_I"/>
    <property type="match status" value="1"/>
</dbReference>
<dbReference type="EC" id="4.2.1.10" evidence="2"/>
<evidence type="ECO:0000256" key="3">
    <source>
        <dbReference type="ARBA" id="ARBA00023239"/>
    </source>
</evidence>
<dbReference type="GeneID" id="63756376"/>
<dbReference type="CDD" id="cd00502">
    <property type="entry name" value="DHQase_I"/>
    <property type="match status" value="1"/>
</dbReference>
<organism evidence="5 6">
    <name type="scientific">Aspergillus sydowii CBS 593.65</name>
    <dbReference type="NCBI Taxonomy" id="1036612"/>
    <lineage>
        <taxon>Eukaryota</taxon>
        <taxon>Fungi</taxon>
        <taxon>Dikarya</taxon>
        <taxon>Ascomycota</taxon>
        <taxon>Pezizomycotina</taxon>
        <taxon>Eurotiomycetes</taxon>
        <taxon>Eurotiomycetidae</taxon>
        <taxon>Eurotiales</taxon>
        <taxon>Aspergillaceae</taxon>
        <taxon>Aspergillus</taxon>
        <taxon>Aspergillus subgen. Nidulantes</taxon>
    </lineage>
</organism>
<dbReference type="OrthoDB" id="204377at2759"/>
<dbReference type="Gene3D" id="3.20.20.70">
    <property type="entry name" value="Aldolase class I"/>
    <property type="match status" value="1"/>
</dbReference>
<protein>
    <recommendedName>
        <fullName evidence="2">3-dehydroquinate dehydratase</fullName>
        <ecNumber evidence="2">4.2.1.10</ecNumber>
    </recommendedName>
</protein>
<evidence type="ECO:0000256" key="2">
    <source>
        <dbReference type="ARBA" id="ARBA00012060"/>
    </source>
</evidence>
<reference evidence="6" key="1">
    <citation type="journal article" date="2017" name="Genome Biol.">
        <title>Comparative genomics reveals high biological diversity and specific adaptations in the industrially and medically important fungal genus Aspergillus.</title>
        <authorList>
            <person name="de Vries R.P."/>
            <person name="Riley R."/>
            <person name="Wiebenga A."/>
            <person name="Aguilar-Osorio G."/>
            <person name="Amillis S."/>
            <person name="Uchima C.A."/>
            <person name="Anderluh G."/>
            <person name="Asadollahi M."/>
            <person name="Askin M."/>
            <person name="Barry K."/>
            <person name="Battaglia E."/>
            <person name="Bayram O."/>
            <person name="Benocci T."/>
            <person name="Braus-Stromeyer S.A."/>
            <person name="Caldana C."/>
            <person name="Canovas D."/>
            <person name="Cerqueira G.C."/>
            <person name="Chen F."/>
            <person name="Chen W."/>
            <person name="Choi C."/>
            <person name="Clum A."/>
            <person name="Dos Santos R.A."/>
            <person name="Damasio A.R."/>
            <person name="Diallinas G."/>
            <person name="Emri T."/>
            <person name="Fekete E."/>
            <person name="Flipphi M."/>
            <person name="Freyberg S."/>
            <person name="Gallo A."/>
            <person name="Gournas C."/>
            <person name="Habgood R."/>
            <person name="Hainaut M."/>
            <person name="Harispe M.L."/>
            <person name="Henrissat B."/>
            <person name="Hilden K.S."/>
            <person name="Hope R."/>
            <person name="Hossain A."/>
            <person name="Karabika E."/>
            <person name="Karaffa L."/>
            <person name="Karanyi Z."/>
            <person name="Krasevec N."/>
            <person name="Kuo A."/>
            <person name="Kusch H."/>
            <person name="LaButti K."/>
            <person name="Lagendijk E.L."/>
            <person name="Lapidus A."/>
            <person name="Levasseur A."/>
            <person name="Lindquist E."/>
            <person name="Lipzen A."/>
            <person name="Logrieco A.F."/>
            <person name="MacCabe A."/>
            <person name="Maekelae M.R."/>
            <person name="Malavazi I."/>
            <person name="Melin P."/>
            <person name="Meyer V."/>
            <person name="Mielnichuk N."/>
            <person name="Miskei M."/>
            <person name="Molnar A.P."/>
            <person name="Mule G."/>
            <person name="Ngan C.Y."/>
            <person name="Orejas M."/>
            <person name="Orosz E."/>
            <person name="Ouedraogo J.P."/>
            <person name="Overkamp K.M."/>
            <person name="Park H.-S."/>
            <person name="Perrone G."/>
            <person name="Piumi F."/>
            <person name="Punt P.J."/>
            <person name="Ram A.F."/>
            <person name="Ramon A."/>
            <person name="Rauscher S."/>
            <person name="Record E."/>
            <person name="Riano-Pachon D.M."/>
            <person name="Robert V."/>
            <person name="Roehrig J."/>
            <person name="Ruller R."/>
            <person name="Salamov A."/>
            <person name="Salih N.S."/>
            <person name="Samson R.A."/>
            <person name="Sandor E."/>
            <person name="Sanguinetti M."/>
            <person name="Schuetze T."/>
            <person name="Sepcic K."/>
            <person name="Shelest E."/>
            <person name="Sherlock G."/>
            <person name="Sophianopoulou V."/>
            <person name="Squina F.M."/>
            <person name="Sun H."/>
            <person name="Susca A."/>
            <person name="Todd R.B."/>
            <person name="Tsang A."/>
            <person name="Unkles S.E."/>
            <person name="van de Wiele N."/>
            <person name="van Rossen-Uffink D."/>
            <person name="Oliveira J.V."/>
            <person name="Vesth T.C."/>
            <person name="Visser J."/>
            <person name="Yu J.-H."/>
            <person name="Zhou M."/>
            <person name="Andersen M.R."/>
            <person name="Archer D.B."/>
            <person name="Baker S.E."/>
            <person name="Benoit I."/>
            <person name="Brakhage A.A."/>
            <person name="Braus G.H."/>
            <person name="Fischer R."/>
            <person name="Frisvad J.C."/>
            <person name="Goldman G.H."/>
            <person name="Houbraken J."/>
            <person name="Oakley B."/>
            <person name="Pocsi I."/>
            <person name="Scazzocchio C."/>
            <person name="Seiboth B."/>
            <person name="vanKuyk P.A."/>
            <person name="Wortman J."/>
            <person name="Dyer P.S."/>
            <person name="Grigoriev I.V."/>
        </authorList>
    </citation>
    <scope>NUCLEOTIDE SEQUENCE [LARGE SCALE GENOMIC DNA]</scope>
    <source>
        <strain evidence="6">CBS 593.65</strain>
    </source>
</reference>
<accession>A0A1L9TL67</accession>
<comment type="catalytic activity">
    <reaction evidence="1">
        <text>3-dehydroquinate = 3-dehydroshikimate + H2O</text>
        <dbReference type="Rhea" id="RHEA:21096"/>
        <dbReference type="ChEBI" id="CHEBI:15377"/>
        <dbReference type="ChEBI" id="CHEBI:16630"/>
        <dbReference type="ChEBI" id="CHEBI:32364"/>
        <dbReference type="EC" id="4.2.1.10"/>
    </reaction>
</comment>
<dbReference type="InterPro" id="IPR013785">
    <property type="entry name" value="Aldolase_TIM"/>
</dbReference>
<evidence type="ECO:0000256" key="1">
    <source>
        <dbReference type="ARBA" id="ARBA00001864"/>
    </source>
</evidence>